<dbReference type="InterPro" id="IPR011013">
    <property type="entry name" value="Gal_mutarotase_sf_dom"/>
</dbReference>
<protein>
    <submittedName>
        <fullName evidence="5">Galactose mutarotase-like domain-containing protein</fullName>
    </submittedName>
</protein>
<evidence type="ECO:0000313" key="5">
    <source>
        <dbReference type="EMBL" id="KAK8223923.1"/>
    </source>
</evidence>
<dbReference type="EMBL" id="JBBWRZ010000013">
    <property type="protein sequence ID" value="KAK8223923.1"/>
    <property type="molecule type" value="Genomic_DNA"/>
</dbReference>
<feature type="chain" id="PRO_5046027029" evidence="4">
    <location>
        <begin position="23"/>
        <end position="460"/>
    </location>
</feature>
<keyword evidence="6" id="KW-1185">Reference proteome</keyword>
<feature type="signal peptide" evidence="4">
    <location>
        <begin position="1"/>
        <end position="22"/>
    </location>
</feature>
<keyword evidence="4" id="KW-0732">Signal</keyword>
<dbReference type="Gene3D" id="2.70.98.10">
    <property type="match status" value="2"/>
</dbReference>
<dbReference type="InterPro" id="IPR008183">
    <property type="entry name" value="Aldose_1/G6P_1-epimerase"/>
</dbReference>
<dbReference type="Pfam" id="PF01263">
    <property type="entry name" value="Aldose_epim"/>
    <property type="match status" value="1"/>
</dbReference>
<evidence type="ECO:0000256" key="2">
    <source>
        <dbReference type="ARBA" id="ARBA00023235"/>
    </source>
</evidence>
<dbReference type="CDD" id="cd09019">
    <property type="entry name" value="galactose_mutarotase_like"/>
    <property type="match status" value="1"/>
</dbReference>
<comment type="similarity">
    <text evidence="1">Belongs to the aldose epimerase family.</text>
</comment>
<dbReference type="PANTHER" id="PTHR10091:SF6">
    <property type="entry name" value="1-EPIMERASE, PUTATIVE (AFU_ORTHOLOGUE AFUA_3G13240)-RELATED"/>
    <property type="match status" value="1"/>
</dbReference>
<proteinExistence type="inferred from homology"/>
<sequence>MVAATAFQVALALALSAAGVSAQNADGKYTISAEGIRANFIPYGASISNLFLNDSNGIERDIVLGFDNASYYSIDKLHPHLGGVPENICDWNLGPVSRVEFSHWPAVPAVAFWFRFLFSWLADTLALQGRYANRIKNGTFEIDGITYNTVKNENDGVDTLHGGSNGWDWRNWTVAAYTSNSITFTLFDKDGEQGFPGDVQSFVQYTLTPYTWHLKMGATALTKKTPIMLSSHTAYIAMVPQTTNIAPKTYWNLDGFQSNDTANALNHTFSLPYSGQRVGVDSILIPDGTILPNEKGSVNDFWSSPKQIGKDIAKPEIQGNCGAGCAGYDTCFIVNRAQDGPYDWRTKGPVASLSSDFSGIKVDVFTDQDAFQMYSCNSMNGTLPIKNTQGFFNNTNRPRVVEKYGCVVMEVEDWIDSINQPEWQREKKNIFGPETDPYVLQAEYRFTVGGKGASSRKTEL</sequence>
<evidence type="ECO:0000256" key="4">
    <source>
        <dbReference type="SAM" id="SignalP"/>
    </source>
</evidence>
<keyword evidence="3" id="KW-0119">Carbohydrate metabolism</keyword>
<evidence type="ECO:0000313" key="6">
    <source>
        <dbReference type="Proteomes" id="UP001492380"/>
    </source>
</evidence>
<comment type="caution">
    <text evidence="5">The sequence shown here is derived from an EMBL/GenBank/DDBJ whole genome shotgun (WGS) entry which is preliminary data.</text>
</comment>
<dbReference type="InterPro" id="IPR014718">
    <property type="entry name" value="GH-type_carb-bd"/>
</dbReference>
<keyword evidence="2" id="KW-0413">Isomerase</keyword>
<gene>
    <name evidence="5" type="ORF">HDK90DRAFT_470611</name>
</gene>
<dbReference type="InterPro" id="IPR047215">
    <property type="entry name" value="Galactose_mutarotase-like"/>
</dbReference>
<reference evidence="5 6" key="1">
    <citation type="submission" date="2024-04" db="EMBL/GenBank/DDBJ databases">
        <title>Phyllosticta paracitricarpa is synonymous to the EU quarantine fungus P. citricarpa based on phylogenomic analyses.</title>
        <authorList>
            <consortium name="Lawrence Berkeley National Laboratory"/>
            <person name="Van Ingen-Buijs V.A."/>
            <person name="Van Westerhoven A.C."/>
            <person name="Haridas S."/>
            <person name="Skiadas P."/>
            <person name="Martin F."/>
            <person name="Groenewald J.Z."/>
            <person name="Crous P.W."/>
            <person name="Seidl M.F."/>
        </authorList>
    </citation>
    <scope>NUCLEOTIDE SEQUENCE [LARGE SCALE GENOMIC DNA]</scope>
    <source>
        <strain evidence="5 6">CBS 123374</strain>
    </source>
</reference>
<name>A0ABR1YAE9_9PEZI</name>
<dbReference type="SUPFAM" id="SSF74650">
    <property type="entry name" value="Galactose mutarotase-like"/>
    <property type="match status" value="2"/>
</dbReference>
<evidence type="ECO:0000256" key="3">
    <source>
        <dbReference type="ARBA" id="ARBA00023277"/>
    </source>
</evidence>
<dbReference type="Proteomes" id="UP001492380">
    <property type="component" value="Unassembled WGS sequence"/>
</dbReference>
<organism evidence="5 6">
    <name type="scientific">Phyllosticta capitalensis</name>
    <dbReference type="NCBI Taxonomy" id="121624"/>
    <lineage>
        <taxon>Eukaryota</taxon>
        <taxon>Fungi</taxon>
        <taxon>Dikarya</taxon>
        <taxon>Ascomycota</taxon>
        <taxon>Pezizomycotina</taxon>
        <taxon>Dothideomycetes</taxon>
        <taxon>Dothideomycetes incertae sedis</taxon>
        <taxon>Botryosphaeriales</taxon>
        <taxon>Phyllostictaceae</taxon>
        <taxon>Phyllosticta</taxon>
    </lineage>
</organism>
<evidence type="ECO:0000256" key="1">
    <source>
        <dbReference type="ARBA" id="ARBA00006206"/>
    </source>
</evidence>
<accession>A0ABR1YAE9</accession>
<dbReference type="PANTHER" id="PTHR10091">
    <property type="entry name" value="ALDOSE-1-EPIMERASE"/>
    <property type="match status" value="1"/>
</dbReference>